<dbReference type="KEGG" id="mng:MNEG_3816"/>
<gene>
    <name evidence="2" type="ORF">MNEG_3816</name>
</gene>
<dbReference type="EMBL" id="KK100717">
    <property type="protein sequence ID" value="KIZ04145.1"/>
    <property type="molecule type" value="Genomic_DNA"/>
</dbReference>
<evidence type="ECO:0008006" key="4">
    <source>
        <dbReference type="Google" id="ProtNLM"/>
    </source>
</evidence>
<feature type="compositionally biased region" description="Gly residues" evidence="1">
    <location>
        <begin position="277"/>
        <end position="288"/>
    </location>
</feature>
<evidence type="ECO:0000256" key="1">
    <source>
        <dbReference type="SAM" id="MobiDB-lite"/>
    </source>
</evidence>
<evidence type="ECO:0000313" key="3">
    <source>
        <dbReference type="Proteomes" id="UP000054498"/>
    </source>
</evidence>
<name>A0A0D2MN73_9CHLO</name>
<dbReference type="SUPFAM" id="SSF82199">
    <property type="entry name" value="SET domain"/>
    <property type="match status" value="1"/>
</dbReference>
<protein>
    <recommendedName>
        <fullName evidence="4">SET domain-containing protein</fullName>
    </recommendedName>
</protein>
<keyword evidence="3" id="KW-1185">Reference proteome</keyword>
<dbReference type="Proteomes" id="UP000054498">
    <property type="component" value="Unassembled WGS sequence"/>
</dbReference>
<dbReference type="InterPro" id="IPR046341">
    <property type="entry name" value="SET_dom_sf"/>
</dbReference>
<dbReference type="AlphaFoldDB" id="A0A0D2MN73"/>
<reference evidence="2 3" key="1">
    <citation type="journal article" date="2013" name="BMC Genomics">
        <title>Reconstruction of the lipid metabolism for the microalga Monoraphidium neglectum from its genome sequence reveals characteristics suitable for biofuel production.</title>
        <authorList>
            <person name="Bogen C."/>
            <person name="Al-Dilaimi A."/>
            <person name="Albersmeier A."/>
            <person name="Wichmann J."/>
            <person name="Grundmann M."/>
            <person name="Rupp O."/>
            <person name="Lauersen K.J."/>
            <person name="Blifernez-Klassen O."/>
            <person name="Kalinowski J."/>
            <person name="Goesmann A."/>
            <person name="Mussgnug J.H."/>
            <person name="Kruse O."/>
        </authorList>
    </citation>
    <scope>NUCLEOTIDE SEQUENCE [LARGE SCALE GENOMIC DNA]</scope>
    <source>
        <strain evidence="2 3">SAG 48.87</strain>
    </source>
</reference>
<feature type="compositionally biased region" description="Basic residues" evidence="1">
    <location>
        <begin position="316"/>
        <end position="328"/>
    </location>
</feature>
<organism evidence="2 3">
    <name type="scientific">Monoraphidium neglectum</name>
    <dbReference type="NCBI Taxonomy" id="145388"/>
    <lineage>
        <taxon>Eukaryota</taxon>
        <taxon>Viridiplantae</taxon>
        <taxon>Chlorophyta</taxon>
        <taxon>core chlorophytes</taxon>
        <taxon>Chlorophyceae</taxon>
        <taxon>CS clade</taxon>
        <taxon>Sphaeropleales</taxon>
        <taxon>Selenastraceae</taxon>
        <taxon>Monoraphidium</taxon>
    </lineage>
</organism>
<feature type="region of interest" description="Disordered" evidence="1">
    <location>
        <begin position="263"/>
        <end position="328"/>
    </location>
</feature>
<dbReference type="RefSeq" id="XP_013903164.1">
    <property type="nucleotide sequence ID" value="XM_014047710.1"/>
</dbReference>
<sequence>MATVRAVARAIISRNEGDAWGARTLLWCQDGPAADQVRACLHRPALTISGDGKTAHYECAGCAREHPKRSRPAVLCAADPAKSYAPSEAFVLCDCGSARLPCSAMREIGLLAAHPSVRGHRWFCRLCNRMVAAGAAEHDCTAACVSRFLMDGTALAGPAADADTANLLKQPGLGLTLRELACLAQIDARGRPALYMSEFVAMPSPLLNPVRAEAAGRLEKLQAVVEGEGAWLARCGRGAVRLAPILCTSGGVLPYTGQLRGATCSGPGSSGRAKVANGGGVGNGGSGSGSNSSDWGGGGGSGPLTRAAARLGGRGKPPRRSGFKRKATRTPDIADCDLDAEWAIRPALGGGVGVVANQGHNTRANLVFAVLYSSARDDRPPAAWLLVLRPIRRGEELLWDYDGRAPRHELEEECACGGVTVVQGRRRVAVRHYSDRCEGCGQLCLVAGPPHRGFCCCTMTRT</sequence>
<dbReference type="GeneID" id="25736694"/>
<proteinExistence type="predicted"/>
<dbReference type="Gene3D" id="2.170.270.10">
    <property type="entry name" value="SET domain"/>
    <property type="match status" value="1"/>
</dbReference>
<accession>A0A0D2MN73</accession>
<evidence type="ECO:0000313" key="2">
    <source>
        <dbReference type="EMBL" id="KIZ04145.1"/>
    </source>
</evidence>